<keyword evidence="4 13" id="KW-0963">Cytoplasm</keyword>
<dbReference type="Proteomes" id="UP000045545">
    <property type="component" value="Unassembled WGS sequence"/>
</dbReference>
<dbReference type="PANTHER" id="PTHR11538:SF41">
    <property type="entry name" value="PHENYLALANINE--TRNA LIGASE, MITOCHONDRIAL"/>
    <property type="match status" value="1"/>
</dbReference>
<dbReference type="SUPFAM" id="SSF46589">
    <property type="entry name" value="tRNA-binding arm"/>
    <property type="match status" value="1"/>
</dbReference>
<accession>A0A0E4GAK1</accession>
<keyword evidence="10 13" id="KW-0648">Protein biosynthesis</keyword>
<dbReference type="Pfam" id="PF01409">
    <property type="entry name" value="tRNA-synt_2d"/>
    <property type="match status" value="1"/>
</dbReference>
<dbReference type="EC" id="6.1.1.20" evidence="13"/>
<evidence type="ECO:0000256" key="6">
    <source>
        <dbReference type="ARBA" id="ARBA00022723"/>
    </source>
</evidence>
<evidence type="ECO:0000256" key="1">
    <source>
        <dbReference type="ARBA" id="ARBA00004496"/>
    </source>
</evidence>
<dbReference type="AlphaFoldDB" id="A0A0E4GAK1"/>
<proteinExistence type="inferred from homology"/>
<evidence type="ECO:0000256" key="11">
    <source>
        <dbReference type="ARBA" id="ARBA00023146"/>
    </source>
</evidence>
<comment type="similarity">
    <text evidence="2 13">Belongs to the class-II aminoacyl-tRNA synthetase family. Phe-tRNA synthetase alpha subunit type 1 subfamily.</text>
</comment>
<evidence type="ECO:0000256" key="10">
    <source>
        <dbReference type="ARBA" id="ARBA00022917"/>
    </source>
</evidence>
<evidence type="ECO:0000256" key="7">
    <source>
        <dbReference type="ARBA" id="ARBA00022741"/>
    </source>
</evidence>
<dbReference type="SUPFAM" id="SSF55681">
    <property type="entry name" value="Class II aaRS and biotin synthetases"/>
    <property type="match status" value="1"/>
</dbReference>
<evidence type="ECO:0000256" key="8">
    <source>
        <dbReference type="ARBA" id="ARBA00022840"/>
    </source>
</evidence>
<keyword evidence="5 13" id="KW-0436">Ligase</keyword>
<dbReference type="GO" id="GO:0000049">
    <property type="term" value="F:tRNA binding"/>
    <property type="evidence" value="ECO:0007669"/>
    <property type="project" value="InterPro"/>
</dbReference>
<dbReference type="GO" id="GO:0005524">
    <property type="term" value="F:ATP binding"/>
    <property type="evidence" value="ECO:0007669"/>
    <property type="project" value="UniProtKB-UniRule"/>
</dbReference>
<keyword evidence="16" id="KW-1185">Reference proteome</keyword>
<dbReference type="PROSITE" id="PS50862">
    <property type="entry name" value="AA_TRNA_LIGASE_II"/>
    <property type="match status" value="1"/>
</dbReference>
<comment type="catalytic activity">
    <reaction evidence="12 13">
        <text>tRNA(Phe) + L-phenylalanine + ATP = L-phenylalanyl-tRNA(Phe) + AMP + diphosphate + H(+)</text>
        <dbReference type="Rhea" id="RHEA:19413"/>
        <dbReference type="Rhea" id="RHEA-COMP:9668"/>
        <dbReference type="Rhea" id="RHEA-COMP:9699"/>
        <dbReference type="ChEBI" id="CHEBI:15378"/>
        <dbReference type="ChEBI" id="CHEBI:30616"/>
        <dbReference type="ChEBI" id="CHEBI:33019"/>
        <dbReference type="ChEBI" id="CHEBI:58095"/>
        <dbReference type="ChEBI" id="CHEBI:78442"/>
        <dbReference type="ChEBI" id="CHEBI:78531"/>
        <dbReference type="ChEBI" id="CHEBI:456215"/>
        <dbReference type="EC" id="6.1.1.20"/>
    </reaction>
</comment>
<dbReference type="InterPro" id="IPR004529">
    <property type="entry name" value="Phe-tRNA-synth_IIc_asu"/>
</dbReference>
<dbReference type="GO" id="GO:0140096">
    <property type="term" value="F:catalytic activity, acting on a protein"/>
    <property type="evidence" value="ECO:0007669"/>
    <property type="project" value="UniProtKB-ARBA"/>
</dbReference>
<dbReference type="InterPro" id="IPR002319">
    <property type="entry name" value="Phenylalanyl-tRNA_Synthase"/>
</dbReference>
<dbReference type="InterPro" id="IPR006195">
    <property type="entry name" value="aa-tRNA-synth_II"/>
</dbReference>
<dbReference type="EMBL" id="CGIH01000026">
    <property type="protein sequence ID" value="CFX53984.1"/>
    <property type="molecule type" value="Genomic_DNA"/>
</dbReference>
<dbReference type="Pfam" id="PF02912">
    <property type="entry name" value="Phe_tRNA-synt_N"/>
    <property type="match status" value="1"/>
</dbReference>
<comment type="subcellular location">
    <subcellularLocation>
        <location evidence="1 13">Cytoplasm</location>
    </subcellularLocation>
</comment>
<dbReference type="InterPro" id="IPR045864">
    <property type="entry name" value="aa-tRNA-synth_II/BPL/LPL"/>
</dbReference>
<name>A0A0E4GAK1_9FIRM</name>
<dbReference type="InterPro" id="IPR022911">
    <property type="entry name" value="Phe_tRNA_ligase_alpha1_bac"/>
</dbReference>
<dbReference type="GO" id="GO:0005737">
    <property type="term" value="C:cytoplasm"/>
    <property type="evidence" value="ECO:0007669"/>
    <property type="project" value="UniProtKB-SubCell"/>
</dbReference>
<dbReference type="Gene3D" id="3.30.930.10">
    <property type="entry name" value="Bira Bifunctional Protein, Domain 2"/>
    <property type="match status" value="1"/>
</dbReference>
<comment type="cofactor">
    <cofactor evidence="13">
        <name>Mg(2+)</name>
        <dbReference type="ChEBI" id="CHEBI:18420"/>
    </cofactor>
    <text evidence="13">Binds 2 magnesium ions per tetramer.</text>
</comment>
<evidence type="ECO:0000256" key="2">
    <source>
        <dbReference type="ARBA" id="ARBA00010207"/>
    </source>
</evidence>
<dbReference type="GO" id="GO:0004826">
    <property type="term" value="F:phenylalanine-tRNA ligase activity"/>
    <property type="evidence" value="ECO:0007669"/>
    <property type="project" value="UniProtKB-UniRule"/>
</dbReference>
<keyword evidence="9 13" id="KW-0460">Magnesium</keyword>
<dbReference type="PANTHER" id="PTHR11538">
    <property type="entry name" value="PHENYLALANYL-TRNA SYNTHETASE"/>
    <property type="match status" value="1"/>
</dbReference>
<keyword evidence="8 13" id="KW-0067">ATP-binding</keyword>
<dbReference type="GO" id="GO:0000287">
    <property type="term" value="F:magnesium ion binding"/>
    <property type="evidence" value="ECO:0007669"/>
    <property type="project" value="UniProtKB-UniRule"/>
</dbReference>
<comment type="subunit">
    <text evidence="3 13">Tetramer of two alpha and two beta subunits.</text>
</comment>
<organism evidence="15 16">
    <name type="scientific">Syntrophomonas zehnderi OL-4</name>
    <dbReference type="NCBI Taxonomy" id="690567"/>
    <lineage>
        <taxon>Bacteria</taxon>
        <taxon>Bacillati</taxon>
        <taxon>Bacillota</taxon>
        <taxon>Clostridia</taxon>
        <taxon>Eubacteriales</taxon>
        <taxon>Syntrophomonadaceae</taxon>
        <taxon>Syntrophomonas</taxon>
    </lineage>
</organism>
<evidence type="ECO:0000256" key="3">
    <source>
        <dbReference type="ARBA" id="ARBA00011209"/>
    </source>
</evidence>
<evidence type="ECO:0000256" key="4">
    <source>
        <dbReference type="ARBA" id="ARBA00022490"/>
    </source>
</evidence>
<keyword evidence="6 13" id="KW-0479">Metal-binding</keyword>
<evidence type="ECO:0000313" key="15">
    <source>
        <dbReference type="EMBL" id="CFX53984.1"/>
    </source>
</evidence>
<evidence type="ECO:0000313" key="16">
    <source>
        <dbReference type="Proteomes" id="UP000045545"/>
    </source>
</evidence>
<sequence>MIERLLKLKQMTEETIQGINDMQTLNEVKVKTLGRKGEITMLLRGLKDLGGDEKIEAGRTANEVKNSLEKLIEEKTEQIKKKELEQRLKSEKIDVTLPGLPLESGGLHPITQVTREIKEIFMGMGFTVAEGPQVETDYYNFEALNVPKDHPARDMQDTFYIDEEILLRTHTSPVQVRTMEKMAPQIPVKIIVPGKVYRKDDDATHSPMFHQIEGLVIDERITFGDLKGTLMQFAQKIFHADVRVRYRPSFFPFTEPSAEMDISCVNCQGEGCRVCSHTGWLEILGAGMVNPRVLQYGGYDPEKVTGFAFGMGIERIAMLKYGINDLRLFFDNDKRFLTQF</sequence>
<keyword evidence="11 13" id="KW-0030">Aminoacyl-tRNA synthetase</keyword>
<evidence type="ECO:0000256" key="13">
    <source>
        <dbReference type="HAMAP-Rule" id="MF_00281"/>
    </source>
</evidence>
<dbReference type="HAMAP" id="MF_00281">
    <property type="entry name" value="Phe_tRNA_synth_alpha1"/>
    <property type="match status" value="1"/>
</dbReference>
<dbReference type="RefSeq" id="WP_046497211.1">
    <property type="nucleotide sequence ID" value="NZ_CGIH01000026.1"/>
</dbReference>
<keyword evidence="7 13" id="KW-0547">Nucleotide-binding</keyword>
<dbReference type="GO" id="GO:0016740">
    <property type="term" value="F:transferase activity"/>
    <property type="evidence" value="ECO:0007669"/>
    <property type="project" value="UniProtKB-ARBA"/>
</dbReference>
<protein>
    <recommendedName>
        <fullName evidence="13">Phenylalanine--tRNA ligase alpha subunit</fullName>
        <ecNumber evidence="13">6.1.1.20</ecNumber>
    </recommendedName>
    <alternativeName>
        <fullName evidence="13">Phenylalanyl-tRNA synthetase alpha subunit</fullName>
        <shortName evidence="13">PheRS</shortName>
    </alternativeName>
</protein>
<dbReference type="CDD" id="cd00496">
    <property type="entry name" value="PheRS_alpha_core"/>
    <property type="match status" value="1"/>
</dbReference>
<evidence type="ECO:0000256" key="12">
    <source>
        <dbReference type="ARBA" id="ARBA00049255"/>
    </source>
</evidence>
<reference evidence="15 16" key="1">
    <citation type="submission" date="2015-03" db="EMBL/GenBank/DDBJ databases">
        <authorList>
            <person name="Murphy D."/>
        </authorList>
    </citation>
    <scope>NUCLEOTIDE SEQUENCE [LARGE SCALE GENOMIC DNA]</scope>
    <source>
        <strain evidence="15 16">OL-4</strain>
    </source>
</reference>
<dbReference type="GO" id="GO:0006432">
    <property type="term" value="P:phenylalanyl-tRNA aminoacylation"/>
    <property type="evidence" value="ECO:0007669"/>
    <property type="project" value="UniProtKB-UniRule"/>
</dbReference>
<dbReference type="OrthoDB" id="9800719at2"/>
<feature type="domain" description="Aminoacyl-transfer RNA synthetases class-II family profile" evidence="14">
    <location>
        <begin position="74"/>
        <end position="339"/>
    </location>
</feature>
<evidence type="ECO:0000256" key="5">
    <source>
        <dbReference type="ARBA" id="ARBA00022598"/>
    </source>
</evidence>
<evidence type="ECO:0000256" key="9">
    <source>
        <dbReference type="ARBA" id="ARBA00022842"/>
    </source>
</evidence>
<dbReference type="NCBIfam" id="TIGR00468">
    <property type="entry name" value="pheS"/>
    <property type="match status" value="1"/>
</dbReference>
<evidence type="ECO:0000259" key="14">
    <source>
        <dbReference type="PROSITE" id="PS50862"/>
    </source>
</evidence>
<dbReference type="STRING" id="690567.1412"/>
<gene>
    <name evidence="13" type="primary">pheS</name>
    <name evidence="15" type="ORF">1412</name>
</gene>
<dbReference type="InterPro" id="IPR010978">
    <property type="entry name" value="tRNA-bd_arm"/>
</dbReference>
<dbReference type="FunFam" id="3.30.930.10:FF:000003">
    <property type="entry name" value="Phenylalanine--tRNA ligase alpha subunit"/>
    <property type="match status" value="1"/>
</dbReference>
<dbReference type="InterPro" id="IPR004188">
    <property type="entry name" value="Phe-tRNA_ligase_II_N"/>
</dbReference>
<feature type="binding site" evidence="13">
    <location>
        <position position="255"/>
    </location>
    <ligand>
        <name>Mg(2+)</name>
        <dbReference type="ChEBI" id="CHEBI:18420"/>
        <note>shared with beta subunit</note>
    </ligand>
</feature>